<dbReference type="Gene3D" id="1.20.81.30">
    <property type="entry name" value="Type II secretion system (T2SS), domain F"/>
    <property type="match status" value="2"/>
</dbReference>
<dbReference type="InterPro" id="IPR003004">
    <property type="entry name" value="GspF/PilC"/>
</dbReference>
<dbReference type="RefSeq" id="WP_197962097.1">
    <property type="nucleotide sequence ID" value="NZ_JACCHP010000017.1"/>
</dbReference>
<dbReference type="PRINTS" id="PR00812">
    <property type="entry name" value="BCTERIALGSPF"/>
</dbReference>
<evidence type="ECO:0000256" key="3">
    <source>
        <dbReference type="ARBA" id="ARBA00022475"/>
    </source>
</evidence>
<evidence type="ECO:0000313" key="10">
    <source>
        <dbReference type="Proteomes" id="UP000807370"/>
    </source>
</evidence>
<dbReference type="PANTHER" id="PTHR30012:SF0">
    <property type="entry name" value="TYPE II SECRETION SYSTEM PROTEIN F-RELATED"/>
    <property type="match status" value="1"/>
</dbReference>
<protein>
    <submittedName>
        <fullName evidence="9">Type II secretion system F family protein</fullName>
    </submittedName>
</protein>
<feature type="transmembrane region" description="Helical" evidence="7">
    <location>
        <begin position="175"/>
        <end position="200"/>
    </location>
</feature>
<organism evidence="9 10">
    <name type="scientific">Bradyrhizobium agreste</name>
    <dbReference type="NCBI Taxonomy" id="2751811"/>
    <lineage>
        <taxon>Bacteria</taxon>
        <taxon>Pseudomonadati</taxon>
        <taxon>Pseudomonadota</taxon>
        <taxon>Alphaproteobacteria</taxon>
        <taxon>Hyphomicrobiales</taxon>
        <taxon>Nitrobacteraceae</taxon>
        <taxon>Bradyrhizobium</taxon>
    </lineage>
</organism>
<evidence type="ECO:0000256" key="5">
    <source>
        <dbReference type="ARBA" id="ARBA00022989"/>
    </source>
</evidence>
<feature type="transmembrane region" description="Helical" evidence="7">
    <location>
        <begin position="372"/>
        <end position="400"/>
    </location>
</feature>
<reference evidence="9 10" key="1">
    <citation type="submission" date="2020-07" db="EMBL/GenBank/DDBJ databases">
        <title>Bradyrhizobium diversity isolated from nodules of indigenous legumes of Western Australia.</title>
        <authorList>
            <person name="Klepa M.S."/>
        </authorList>
    </citation>
    <scope>NUCLEOTIDE SEQUENCE [LARGE SCALE GENOMIC DNA]</scope>
    <source>
        <strain evidence="9 10">CNPSo 4010</strain>
    </source>
</reference>
<evidence type="ECO:0000313" key="9">
    <source>
        <dbReference type="EMBL" id="MBH5400950.1"/>
    </source>
</evidence>
<feature type="transmembrane region" description="Helical" evidence="7">
    <location>
        <begin position="220"/>
        <end position="242"/>
    </location>
</feature>
<keyword evidence="4 7" id="KW-0812">Transmembrane</keyword>
<evidence type="ECO:0000256" key="7">
    <source>
        <dbReference type="SAM" id="Phobius"/>
    </source>
</evidence>
<proteinExistence type="inferred from homology"/>
<name>A0ABS0PUS3_9BRAD</name>
<dbReference type="Pfam" id="PF00482">
    <property type="entry name" value="T2SSF"/>
    <property type="match status" value="2"/>
</dbReference>
<feature type="domain" description="Type II secretion system protein GspF" evidence="8">
    <location>
        <begin position="276"/>
        <end position="395"/>
    </location>
</feature>
<accession>A0ABS0PUS3</accession>
<gene>
    <name evidence="9" type="ORF">HZZ13_24680</name>
</gene>
<evidence type="ECO:0000256" key="1">
    <source>
        <dbReference type="ARBA" id="ARBA00004651"/>
    </source>
</evidence>
<keyword evidence="10" id="KW-1185">Reference proteome</keyword>
<comment type="similarity">
    <text evidence="2">Belongs to the GSP F family.</text>
</comment>
<dbReference type="InterPro" id="IPR018076">
    <property type="entry name" value="T2SS_GspF_dom"/>
</dbReference>
<keyword evidence="3" id="KW-1003">Cell membrane</keyword>
<keyword evidence="5 7" id="KW-1133">Transmembrane helix</keyword>
<evidence type="ECO:0000256" key="4">
    <source>
        <dbReference type="ARBA" id="ARBA00022692"/>
    </source>
</evidence>
<dbReference type="Proteomes" id="UP000807370">
    <property type="component" value="Unassembled WGS sequence"/>
</dbReference>
<evidence type="ECO:0000256" key="2">
    <source>
        <dbReference type="ARBA" id="ARBA00005745"/>
    </source>
</evidence>
<evidence type="ECO:0000256" key="6">
    <source>
        <dbReference type="ARBA" id="ARBA00023136"/>
    </source>
</evidence>
<feature type="domain" description="Type II secretion system protein GspF" evidence="8">
    <location>
        <begin position="71"/>
        <end position="194"/>
    </location>
</feature>
<dbReference type="PANTHER" id="PTHR30012">
    <property type="entry name" value="GENERAL SECRETION PATHWAY PROTEIN"/>
    <property type="match status" value="1"/>
</dbReference>
<comment type="caution">
    <text evidence="9">The sequence shown here is derived from an EMBL/GenBank/DDBJ whole genome shotgun (WGS) entry which is preliminary data.</text>
</comment>
<dbReference type="InterPro" id="IPR042094">
    <property type="entry name" value="T2SS_GspF_sf"/>
</dbReference>
<evidence type="ECO:0000259" key="8">
    <source>
        <dbReference type="Pfam" id="PF00482"/>
    </source>
</evidence>
<sequence length="406" mass="43443">MPSFLYKAYGSSGELAEGRIQALSADAADALLGRRGLTAFKLIEVSQHTQPWWQRDLLSKSGPNAAYLAAFAREFADLYKSGVALDDCLRILAEQSTTRELRQTCDSLLEDILNGATLSGAMAERPATYPGDFINIVRAGETSGTLGPAFEELARLLERRQELNAKIKSALTYPAILLVLAVVSIAIVIGALVPSIAPIFQEGGKPMPGALLLLVTLADNWGFVAVGMLALGGLALACWIGIRRSPARRLAFDAYRLKLPIIGMISLSQDTANFQRTLGTLLRAGVSLLEASMSAQAVIRNRLLATKVERAVGFVREGRPLAVALRDEGVFPPAAIRMMAIGEETGKLDQMLLRSAAVFEDRALKSIDRAMALLTPALTLSVAVVVGGLVLTVMMAILSINDVVGR</sequence>
<dbReference type="EMBL" id="JACCHP010000017">
    <property type="protein sequence ID" value="MBH5400950.1"/>
    <property type="molecule type" value="Genomic_DNA"/>
</dbReference>
<comment type="subcellular location">
    <subcellularLocation>
        <location evidence="1">Cell membrane</location>
        <topology evidence="1">Multi-pass membrane protein</topology>
    </subcellularLocation>
</comment>
<keyword evidence="6 7" id="KW-0472">Membrane</keyword>